<protein>
    <submittedName>
        <fullName evidence="1">Uncharacterized protein</fullName>
    </submittedName>
</protein>
<keyword evidence="2" id="KW-1185">Reference proteome</keyword>
<reference evidence="2" key="1">
    <citation type="journal article" date="2022" name="Mol. Ecol. Resour.">
        <title>The genomes of chicory, endive, great burdock and yacon provide insights into Asteraceae palaeo-polyploidization history and plant inulin production.</title>
        <authorList>
            <person name="Fan W."/>
            <person name="Wang S."/>
            <person name="Wang H."/>
            <person name="Wang A."/>
            <person name="Jiang F."/>
            <person name="Liu H."/>
            <person name="Zhao H."/>
            <person name="Xu D."/>
            <person name="Zhang Y."/>
        </authorList>
    </citation>
    <scope>NUCLEOTIDE SEQUENCE [LARGE SCALE GENOMIC DNA]</scope>
    <source>
        <strain evidence="2">cv. Yunnan</strain>
    </source>
</reference>
<dbReference type="EMBL" id="CM042027">
    <property type="protein sequence ID" value="KAI3802833.1"/>
    <property type="molecule type" value="Genomic_DNA"/>
</dbReference>
<dbReference type="Proteomes" id="UP001056120">
    <property type="component" value="Linkage Group LG10"/>
</dbReference>
<proteinExistence type="predicted"/>
<sequence>MHYGGAPISSTTKAISNKWKILMPDAAYGPYPQPRPLVTHEIPDVVEDYHWEATNAIEAGFDGYMVVQAIAAAIGADRVGVRISPAIDHLDAMQPGASRH</sequence>
<name>A0ACB9I5H9_9ASTR</name>
<evidence type="ECO:0000313" key="1">
    <source>
        <dbReference type="EMBL" id="KAI3802833.1"/>
    </source>
</evidence>
<organism evidence="1 2">
    <name type="scientific">Smallanthus sonchifolius</name>
    <dbReference type="NCBI Taxonomy" id="185202"/>
    <lineage>
        <taxon>Eukaryota</taxon>
        <taxon>Viridiplantae</taxon>
        <taxon>Streptophyta</taxon>
        <taxon>Embryophyta</taxon>
        <taxon>Tracheophyta</taxon>
        <taxon>Spermatophyta</taxon>
        <taxon>Magnoliopsida</taxon>
        <taxon>eudicotyledons</taxon>
        <taxon>Gunneridae</taxon>
        <taxon>Pentapetalae</taxon>
        <taxon>asterids</taxon>
        <taxon>campanulids</taxon>
        <taxon>Asterales</taxon>
        <taxon>Asteraceae</taxon>
        <taxon>Asteroideae</taxon>
        <taxon>Heliantheae alliance</taxon>
        <taxon>Millerieae</taxon>
        <taxon>Smallanthus</taxon>
    </lineage>
</organism>
<accession>A0ACB9I5H9</accession>
<evidence type="ECO:0000313" key="2">
    <source>
        <dbReference type="Proteomes" id="UP001056120"/>
    </source>
</evidence>
<reference evidence="1 2" key="2">
    <citation type="journal article" date="2022" name="Mol. Ecol. Resour.">
        <title>The genomes of chicory, endive, great burdock and yacon provide insights into Asteraceae paleo-polyploidization history and plant inulin production.</title>
        <authorList>
            <person name="Fan W."/>
            <person name="Wang S."/>
            <person name="Wang H."/>
            <person name="Wang A."/>
            <person name="Jiang F."/>
            <person name="Liu H."/>
            <person name="Zhao H."/>
            <person name="Xu D."/>
            <person name="Zhang Y."/>
        </authorList>
    </citation>
    <scope>NUCLEOTIDE SEQUENCE [LARGE SCALE GENOMIC DNA]</scope>
    <source>
        <strain evidence="2">cv. Yunnan</strain>
        <tissue evidence="1">Leaves</tissue>
    </source>
</reference>
<comment type="caution">
    <text evidence="1">The sequence shown here is derived from an EMBL/GenBank/DDBJ whole genome shotgun (WGS) entry which is preliminary data.</text>
</comment>
<gene>
    <name evidence="1" type="ORF">L1987_30976</name>
</gene>